<sequence>MSDGRNGPVTIHDVARAAGVSIGTVSKALNNTGSLAPATREKVLAAVKALNFRPNVLAKSLHTGLSGTVGLISNDSFGRFTMPIMEGLEGVLSENGMGVFMCNATDDAEREKAHLEQLLAKQIDGIVVTSRRADRRPAVDLQGIGLPVIYVFSHSDDPDDLTLLPDDEGGAFTAVSHLIQSGRKRIAHVTGPDHFEAVRLRQKGWLAALAQAGLPPGPILHGEWSEAHGRALTTELMVGPFRPDAILCGNDRIARGAADALRESGLRVPEDVALVGFDNWKVMVEACRPPLTSVDMNLRELGAETGRRMVQMIRGTPQSGTIRLPCSLVLRDSA</sequence>
<dbReference type="AlphaFoldDB" id="A0A918TMA0"/>
<dbReference type="InterPro" id="IPR028082">
    <property type="entry name" value="Peripla_BP_I"/>
</dbReference>
<feature type="domain" description="HTH lacI-type" evidence="4">
    <location>
        <begin position="9"/>
        <end position="63"/>
    </location>
</feature>
<evidence type="ECO:0000259" key="4">
    <source>
        <dbReference type="PROSITE" id="PS50932"/>
    </source>
</evidence>
<dbReference type="RefSeq" id="WP_189410732.1">
    <property type="nucleotide sequence ID" value="NZ_BMYJ01000003.1"/>
</dbReference>
<dbReference type="Gene3D" id="3.40.50.2300">
    <property type="match status" value="2"/>
</dbReference>
<dbReference type="InterPro" id="IPR000843">
    <property type="entry name" value="HTH_LacI"/>
</dbReference>
<dbReference type="PROSITE" id="PS50932">
    <property type="entry name" value="HTH_LACI_2"/>
    <property type="match status" value="1"/>
</dbReference>
<dbReference type="InterPro" id="IPR046335">
    <property type="entry name" value="LacI/GalR-like_sensor"/>
</dbReference>
<dbReference type="Proteomes" id="UP000638981">
    <property type="component" value="Unassembled WGS sequence"/>
</dbReference>
<gene>
    <name evidence="5" type="ORF">GCM10007315_12130</name>
</gene>
<dbReference type="Gene3D" id="1.10.260.40">
    <property type="entry name" value="lambda repressor-like DNA-binding domains"/>
    <property type="match status" value="1"/>
</dbReference>
<accession>A0A918TMA0</accession>
<dbReference type="EMBL" id="BMYJ01000003">
    <property type="protein sequence ID" value="GHC51331.1"/>
    <property type="molecule type" value="Genomic_DNA"/>
</dbReference>
<dbReference type="SUPFAM" id="SSF47413">
    <property type="entry name" value="lambda repressor-like DNA-binding domains"/>
    <property type="match status" value="1"/>
</dbReference>
<dbReference type="CDD" id="cd06288">
    <property type="entry name" value="PBP1_sucrose_transcription_regulator"/>
    <property type="match status" value="1"/>
</dbReference>
<reference evidence="5" key="1">
    <citation type="journal article" date="2014" name="Int. J. Syst. Evol. Microbiol.">
        <title>Complete genome sequence of Corynebacterium casei LMG S-19264T (=DSM 44701T), isolated from a smear-ripened cheese.</title>
        <authorList>
            <consortium name="US DOE Joint Genome Institute (JGI-PGF)"/>
            <person name="Walter F."/>
            <person name="Albersmeier A."/>
            <person name="Kalinowski J."/>
            <person name="Ruckert C."/>
        </authorList>
    </citation>
    <scope>NUCLEOTIDE SEQUENCE</scope>
    <source>
        <strain evidence="5">KCTC 23310</strain>
    </source>
</reference>
<proteinExistence type="predicted"/>
<reference evidence="5" key="2">
    <citation type="submission" date="2020-09" db="EMBL/GenBank/DDBJ databases">
        <authorList>
            <person name="Sun Q."/>
            <person name="Kim S."/>
        </authorList>
    </citation>
    <scope>NUCLEOTIDE SEQUENCE</scope>
    <source>
        <strain evidence="5">KCTC 23310</strain>
    </source>
</reference>
<protein>
    <submittedName>
        <fullName evidence="5">LacI family transcriptional regulator</fullName>
    </submittedName>
</protein>
<dbReference type="CDD" id="cd01392">
    <property type="entry name" value="HTH_LacI"/>
    <property type="match status" value="1"/>
</dbReference>
<dbReference type="SMART" id="SM00354">
    <property type="entry name" value="HTH_LACI"/>
    <property type="match status" value="1"/>
</dbReference>
<keyword evidence="6" id="KW-1185">Reference proteome</keyword>
<dbReference type="Pfam" id="PF00356">
    <property type="entry name" value="LacI"/>
    <property type="match status" value="1"/>
</dbReference>
<dbReference type="InterPro" id="IPR010982">
    <property type="entry name" value="Lambda_DNA-bd_dom_sf"/>
</dbReference>
<dbReference type="PRINTS" id="PR00036">
    <property type="entry name" value="HTHLACI"/>
</dbReference>
<dbReference type="Pfam" id="PF13377">
    <property type="entry name" value="Peripla_BP_3"/>
    <property type="match status" value="1"/>
</dbReference>
<evidence type="ECO:0000313" key="5">
    <source>
        <dbReference type="EMBL" id="GHC51331.1"/>
    </source>
</evidence>
<name>A0A918TMA0_9RHOB</name>
<evidence type="ECO:0000256" key="1">
    <source>
        <dbReference type="ARBA" id="ARBA00023015"/>
    </source>
</evidence>
<dbReference type="GO" id="GO:0003700">
    <property type="term" value="F:DNA-binding transcription factor activity"/>
    <property type="evidence" value="ECO:0007669"/>
    <property type="project" value="TreeGrafter"/>
</dbReference>
<evidence type="ECO:0000256" key="3">
    <source>
        <dbReference type="ARBA" id="ARBA00023163"/>
    </source>
</evidence>
<dbReference type="PANTHER" id="PTHR30146:SF109">
    <property type="entry name" value="HTH-TYPE TRANSCRIPTIONAL REGULATOR GALS"/>
    <property type="match status" value="1"/>
</dbReference>
<keyword evidence="1" id="KW-0805">Transcription regulation</keyword>
<keyword evidence="3" id="KW-0804">Transcription</keyword>
<dbReference type="PANTHER" id="PTHR30146">
    <property type="entry name" value="LACI-RELATED TRANSCRIPTIONAL REPRESSOR"/>
    <property type="match status" value="1"/>
</dbReference>
<comment type="caution">
    <text evidence="5">The sequence shown here is derived from an EMBL/GenBank/DDBJ whole genome shotgun (WGS) entry which is preliminary data.</text>
</comment>
<keyword evidence="2" id="KW-0238">DNA-binding</keyword>
<evidence type="ECO:0000313" key="6">
    <source>
        <dbReference type="Proteomes" id="UP000638981"/>
    </source>
</evidence>
<dbReference type="SUPFAM" id="SSF53822">
    <property type="entry name" value="Periplasmic binding protein-like I"/>
    <property type="match status" value="1"/>
</dbReference>
<organism evidence="5 6">
    <name type="scientific">Neogemmobacter tilapiae</name>
    <dbReference type="NCBI Taxonomy" id="875041"/>
    <lineage>
        <taxon>Bacteria</taxon>
        <taxon>Pseudomonadati</taxon>
        <taxon>Pseudomonadota</taxon>
        <taxon>Alphaproteobacteria</taxon>
        <taxon>Rhodobacterales</taxon>
        <taxon>Paracoccaceae</taxon>
        <taxon>Neogemmobacter</taxon>
    </lineage>
</organism>
<dbReference type="PROSITE" id="PS00356">
    <property type="entry name" value="HTH_LACI_1"/>
    <property type="match status" value="1"/>
</dbReference>
<evidence type="ECO:0000256" key="2">
    <source>
        <dbReference type="ARBA" id="ARBA00023125"/>
    </source>
</evidence>
<dbReference type="GO" id="GO:0000976">
    <property type="term" value="F:transcription cis-regulatory region binding"/>
    <property type="evidence" value="ECO:0007669"/>
    <property type="project" value="TreeGrafter"/>
</dbReference>